<feature type="domain" description="SnoaL-like" evidence="1">
    <location>
        <begin position="17"/>
        <end position="131"/>
    </location>
</feature>
<sequence length="137" mass="14994">MSQTVHDPDAAQLSERDVLTLHHLVAEVSYAFDSGEYAQRFPAVLTEDVVYENPGVLRLEGRDALVATLEGMTGRALSHHTSTVTVTATGPDTATCRSKVITFRSGGRFSVGEFHDTVRRDPSGSWKLAQRLVRPIV</sequence>
<dbReference type="Pfam" id="PF13577">
    <property type="entry name" value="SnoaL_4"/>
    <property type="match status" value="1"/>
</dbReference>
<dbReference type="EMBL" id="CP053564">
    <property type="protein sequence ID" value="QJY48869.1"/>
    <property type="molecule type" value="Genomic_DNA"/>
</dbReference>
<keyword evidence="3" id="KW-1185">Reference proteome</keyword>
<dbReference type="KEGG" id="pbro:HOP40_26390"/>
<dbReference type="SUPFAM" id="SSF54427">
    <property type="entry name" value="NTF2-like"/>
    <property type="match status" value="1"/>
</dbReference>
<dbReference type="AlphaFoldDB" id="A0A6M6JR57"/>
<reference evidence="2 3" key="1">
    <citation type="submission" date="2020-05" db="EMBL/GenBank/DDBJ databases">
        <authorList>
            <person name="Mo P."/>
        </authorList>
    </citation>
    <scope>NUCLEOTIDE SEQUENCE [LARGE SCALE GENOMIC DNA]</scope>
    <source>
        <strain evidence="2 3">Gen01</strain>
    </source>
</reference>
<proteinExistence type="predicted"/>
<accession>A0A6M6JR57</accession>
<protein>
    <submittedName>
        <fullName evidence="2">Nuclear transport factor 2 family protein</fullName>
    </submittedName>
</protein>
<dbReference type="RefSeq" id="WP_172163325.1">
    <property type="nucleotide sequence ID" value="NZ_CP053564.1"/>
</dbReference>
<dbReference type="Gene3D" id="3.10.450.50">
    <property type="match status" value="1"/>
</dbReference>
<name>A0A6M6JR57_9PSEU</name>
<dbReference type="CDD" id="cd00531">
    <property type="entry name" value="NTF2_like"/>
    <property type="match status" value="1"/>
</dbReference>
<dbReference type="InterPro" id="IPR032710">
    <property type="entry name" value="NTF2-like_dom_sf"/>
</dbReference>
<dbReference type="Proteomes" id="UP000505377">
    <property type="component" value="Chromosome"/>
</dbReference>
<evidence type="ECO:0000313" key="3">
    <source>
        <dbReference type="Proteomes" id="UP000505377"/>
    </source>
</evidence>
<evidence type="ECO:0000313" key="2">
    <source>
        <dbReference type="EMBL" id="QJY48869.1"/>
    </source>
</evidence>
<dbReference type="InterPro" id="IPR037401">
    <property type="entry name" value="SnoaL-like"/>
</dbReference>
<gene>
    <name evidence="2" type="ORF">HOP40_26390</name>
</gene>
<organism evidence="2 3">
    <name type="scientific">Pseudonocardia broussonetiae</name>
    <dbReference type="NCBI Taxonomy" id="2736640"/>
    <lineage>
        <taxon>Bacteria</taxon>
        <taxon>Bacillati</taxon>
        <taxon>Actinomycetota</taxon>
        <taxon>Actinomycetes</taxon>
        <taxon>Pseudonocardiales</taxon>
        <taxon>Pseudonocardiaceae</taxon>
        <taxon>Pseudonocardia</taxon>
    </lineage>
</organism>
<evidence type="ECO:0000259" key="1">
    <source>
        <dbReference type="Pfam" id="PF13577"/>
    </source>
</evidence>